<dbReference type="InterPro" id="IPR014729">
    <property type="entry name" value="Rossmann-like_a/b/a_fold"/>
</dbReference>
<reference evidence="3 4" key="1">
    <citation type="submission" date="2018-06" db="EMBL/GenBank/DDBJ databases">
        <title>Chryseolinea flavus sp. nov., a member of the phylum Bacteroidetes isolated from soil.</title>
        <authorList>
            <person name="Li Y."/>
            <person name="Wang J."/>
        </authorList>
    </citation>
    <scope>NUCLEOTIDE SEQUENCE [LARGE SCALE GENOMIC DNA]</scope>
    <source>
        <strain evidence="3 4">SDU1-6</strain>
    </source>
</reference>
<dbReference type="InterPro" id="IPR003848">
    <property type="entry name" value="DUF218"/>
</dbReference>
<dbReference type="Pfam" id="PF02698">
    <property type="entry name" value="DUF218"/>
    <property type="match status" value="1"/>
</dbReference>
<dbReference type="GO" id="GO:0005886">
    <property type="term" value="C:plasma membrane"/>
    <property type="evidence" value="ECO:0007669"/>
    <property type="project" value="TreeGrafter"/>
</dbReference>
<protein>
    <submittedName>
        <fullName evidence="3">YdcF family protein</fullName>
    </submittedName>
</protein>
<evidence type="ECO:0000256" key="1">
    <source>
        <dbReference type="SAM" id="Phobius"/>
    </source>
</evidence>
<sequence>MRYLKYTLIVLVTWFAIHTLCILIDGFTDDNVRADVGVIFGNTVHPDGTLSPRLQARLDRGLKLYQDSLVNILMVSGGLGKEGHFEGTKMFEYLVSKGVPEENIIIDNEGNNSNATVHNVQKLIVDVKSVTVVSQYHHISRAKLAFRKNGFTRVYGAHADFFELRDFYSIAREFVGYYRYLLQ</sequence>
<dbReference type="Gene3D" id="3.40.50.620">
    <property type="entry name" value="HUPs"/>
    <property type="match status" value="1"/>
</dbReference>
<dbReference type="AlphaFoldDB" id="A0A364XZS5"/>
<keyword evidence="4" id="KW-1185">Reference proteome</keyword>
<dbReference type="EMBL" id="QMFY01000010">
    <property type="protein sequence ID" value="RAV99510.1"/>
    <property type="molecule type" value="Genomic_DNA"/>
</dbReference>
<keyword evidence="1" id="KW-1133">Transmembrane helix</keyword>
<proteinExistence type="predicted"/>
<dbReference type="Proteomes" id="UP000251889">
    <property type="component" value="Unassembled WGS sequence"/>
</dbReference>
<keyword evidence="1" id="KW-0472">Membrane</keyword>
<comment type="caution">
    <text evidence="3">The sequence shown here is derived from an EMBL/GenBank/DDBJ whole genome shotgun (WGS) entry which is preliminary data.</text>
</comment>
<dbReference type="OrthoDB" id="9782395at2"/>
<evidence type="ECO:0000313" key="3">
    <source>
        <dbReference type="EMBL" id="RAV99510.1"/>
    </source>
</evidence>
<organism evidence="3 4">
    <name type="scientific">Pseudochryseolinea flava</name>
    <dbReference type="NCBI Taxonomy" id="2059302"/>
    <lineage>
        <taxon>Bacteria</taxon>
        <taxon>Pseudomonadati</taxon>
        <taxon>Bacteroidota</taxon>
        <taxon>Cytophagia</taxon>
        <taxon>Cytophagales</taxon>
        <taxon>Fulvivirgaceae</taxon>
        <taxon>Pseudochryseolinea</taxon>
    </lineage>
</organism>
<keyword evidence="1" id="KW-0812">Transmembrane</keyword>
<dbReference type="InterPro" id="IPR051599">
    <property type="entry name" value="Cell_Envelope_Assoc"/>
</dbReference>
<dbReference type="RefSeq" id="WP_112748296.1">
    <property type="nucleotide sequence ID" value="NZ_QMFY01000010.1"/>
</dbReference>
<dbReference type="CDD" id="cd06259">
    <property type="entry name" value="YdcF-like"/>
    <property type="match status" value="1"/>
</dbReference>
<gene>
    <name evidence="3" type="ORF">DQQ10_18060</name>
</gene>
<feature type="transmembrane region" description="Helical" evidence="1">
    <location>
        <begin position="6"/>
        <end position="24"/>
    </location>
</feature>
<evidence type="ECO:0000313" key="4">
    <source>
        <dbReference type="Proteomes" id="UP000251889"/>
    </source>
</evidence>
<evidence type="ECO:0000259" key="2">
    <source>
        <dbReference type="Pfam" id="PF02698"/>
    </source>
</evidence>
<name>A0A364XZS5_9BACT</name>
<dbReference type="PANTHER" id="PTHR30336">
    <property type="entry name" value="INNER MEMBRANE PROTEIN, PROBABLE PERMEASE"/>
    <property type="match status" value="1"/>
</dbReference>
<dbReference type="PANTHER" id="PTHR30336:SF20">
    <property type="entry name" value="DUF218 DOMAIN-CONTAINING PROTEIN"/>
    <property type="match status" value="1"/>
</dbReference>
<accession>A0A364XZS5</accession>
<feature type="domain" description="DUF218" evidence="2">
    <location>
        <begin position="36"/>
        <end position="174"/>
    </location>
</feature>